<evidence type="ECO:0000313" key="2">
    <source>
        <dbReference type="EMBL" id="URW80922.1"/>
    </source>
</evidence>
<dbReference type="EMBL" id="CP098400">
    <property type="protein sequence ID" value="URW79072.1"/>
    <property type="molecule type" value="Genomic_DNA"/>
</dbReference>
<dbReference type="Pfam" id="PF12900">
    <property type="entry name" value="Pyridox_ox_2"/>
    <property type="match status" value="1"/>
</dbReference>
<dbReference type="Gene3D" id="2.30.110.10">
    <property type="entry name" value="Electron Transport, Fmn-binding Protein, Chain A"/>
    <property type="match status" value="1"/>
</dbReference>
<accession>A0A9J6ZP81</accession>
<dbReference type="EMBL" id="CP098400">
    <property type="protein sequence ID" value="URW80947.1"/>
    <property type="molecule type" value="Genomic_DNA"/>
</dbReference>
<reference evidence="1" key="1">
    <citation type="submission" date="2022-05" db="EMBL/GenBank/DDBJ databases">
        <authorList>
            <person name="Sun X."/>
        </authorList>
    </citation>
    <scope>NUCLEOTIDE SEQUENCE</scope>
    <source>
        <strain evidence="1">Ai-910</strain>
    </source>
</reference>
<dbReference type="PANTHER" id="PTHR34071">
    <property type="entry name" value="5-NITROIMIDAZOLE ANTIBIOTICS RESISTANCE PROTEIN, NIMA-FAMILY-RELATED PROTEIN-RELATED"/>
    <property type="match status" value="1"/>
</dbReference>
<evidence type="ECO:0000313" key="3">
    <source>
        <dbReference type="EMBL" id="URW80947.1"/>
    </source>
</evidence>
<dbReference type="KEGG" id="alkq:M9189_09430"/>
<dbReference type="SUPFAM" id="SSF50475">
    <property type="entry name" value="FMN-binding split barrel"/>
    <property type="match status" value="1"/>
</dbReference>
<dbReference type="RefSeq" id="WP_088656370.1">
    <property type="nucleotide sequence ID" value="NZ_CP098400.1"/>
</dbReference>
<dbReference type="EMBL" id="CP098400">
    <property type="protein sequence ID" value="URW80922.1"/>
    <property type="molecule type" value="Genomic_DNA"/>
</dbReference>
<dbReference type="AlphaFoldDB" id="A0A9J6ZP81"/>
<proteinExistence type="predicted"/>
<gene>
    <name evidence="2" type="ORF">M9189_06100</name>
    <name evidence="3" type="ORF">M9189_06225</name>
    <name evidence="1" type="ORF">M9189_09430</name>
</gene>
<name>A0A9J6ZP81_9BACT</name>
<reference evidence="1" key="2">
    <citation type="submission" date="2022-06" db="EMBL/GenBank/DDBJ databases">
        <title>Xiashengella guii gen. nov. sp. nov., a bacterium isolated form anaerobic digestion tank.</title>
        <authorList>
            <person name="Huang H."/>
        </authorList>
    </citation>
    <scope>NUCLEOTIDE SEQUENCE</scope>
    <source>
        <strain evidence="1">Ai-910</strain>
    </source>
</reference>
<dbReference type="PANTHER" id="PTHR34071:SF2">
    <property type="entry name" value="FLAVIN-NUCLEOTIDE-BINDING PROTEIN"/>
    <property type="match status" value="1"/>
</dbReference>
<dbReference type="KEGG" id="alkq:M9189_06225"/>
<evidence type="ECO:0000313" key="4">
    <source>
        <dbReference type="Proteomes" id="UP001056426"/>
    </source>
</evidence>
<dbReference type="KEGG" id="alkq:M9189_06100"/>
<organism evidence="1 4">
    <name type="scientific">Xiashengella succiniciproducens</name>
    <dbReference type="NCBI Taxonomy" id="2949635"/>
    <lineage>
        <taxon>Bacteria</taxon>
        <taxon>Pseudomonadati</taxon>
        <taxon>Bacteroidota</taxon>
        <taxon>Bacteroidia</taxon>
        <taxon>Marinilabiliales</taxon>
        <taxon>Marinilabiliaceae</taxon>
        <taxon>Xiashengella</taxon>
    </lineage>
</organism>
<evidence type="ECO:0000313" key="1">
    <source>
        <dbReference type="EMBL" id="URW79072.1"/>
    </source>
</evidence>
<dbReference type="InterPro" id="IPR024747">
    <property type="entry name" value="Pyridox_Oxase-rel"/>
</dbReference>
<dbReference type="Proteomes" id="UP001056426">
    <property type="component" value="Chromosome"/>
</dbReference>
<dbReference type="InterPro" id="IPR012349">
    <property type="entry name" value="Split_barrel_FMN-bd"/>
</dbReference>
<sequence length="161" mass="18895">MKHYHLHNRPNRELTKKSDIDRILEKGKFAVISMCRENEPYIVTLSYGYDAENDTLYFHCAKNGLKLDFLNSNKNVCATVIEDKGYVMDECGHEYESVVFWGDMQIVKDLHEKKHGMSILLLHLEEKDSVIKEKQLKSDDYYSKMEILKLRVRQIHGKAGR</sequence>
<protein>
    <submittedName>
        <fullName evidence="1">Pyridoxamine 5'-phosphate oxidase family protein</fullName>
    </submittedName>
</protein>
<keyword evidence="4" id="KW-1185">Reference proteome</keyword>